<sequence>TRNMMAQELLENESVSFSIQIEAESSNKLKNDHKFHDVIDEKDDDLLYTDDLKYFHQTFNITGVRLLFVDHSGYMVLILDDRGFMFVWDEMSQDLDYLGNSLREGFTNLIYHLEKICAIMEFTCELIPREELRRQIREKLRDLKF</sequence>
<protein>
    <submittedName>
        <fullName evidence="1">18871_t:CDS:1</fullName>
    </submittedName>
</protein>
<evidence type="ECO:0000313" key="2">
    <source>
        <dbReference type="Proteomes" id="UP000789920"/>
    </source>
</evidence>
<evidence type="ECO:0000313" key="1">
    <source>
        <dbReference type="EMBL" id="CAG8838893.1"/>
    </source>
</evidence>
<organism evidence="1 2">
    <name type="scientific">Racocetra persica</name>
    <dbReference type="NCBI Taxonomy" id="160502"/>
    <lineage>
        <taxon>Eukaryota</taxon>
        <taxon>Fungi</taxon>
        <taxon>Fungi incertae sedis</taxon>
        <taxon>Mucoromycota</taxon>
        <taxon>Glomeromycotina</taxon>
        <taxon>Glomeromycetes</taxon>
        <taxon>Diversisporales</taxon>
        <taxon>Gigasporaceae</taxon>
        <taxon>Racocetra</taxon>
    </lineage>
</organism>
<accession>A0ACA9SGB1</accession>
<dbReference type="Proteomes" id="UP000789920">
    <property type="component" value="Unassembled WGS sequence"/>
</dbReference>
<name>A0ACA9SGB1_9GLOM</name>
<keyword evidence="2" id="KW-1185">Reference proteome</keyword>
<dbReference type="EMBL" id="CAJVQC010121992">
    <property type="protein sequence ID" value="CAG8838893.1"/>
    <property type="molecule type" value="Genomic_DNA"/>
</dbReference>
<proteinExistence type="predicted"/>
<feature type="non-terminal residue" evidence="1">
    <location>
        <position position="1"/>
    </location>
</feature>
<reference evidence="1" key="1">
    <citation type="submission" date="2021-06" db="EMBL/GenBank/DDBJ databases">
        <authorList>
            <person name="Kallberg Y."/>
            <person name="Tangrot J."/>
            <person name="Rosling A."/>
        </authorList>
    </citation>
    <scope>NUCLEOTIDE SEQUENCE</scope>
    <source>
        <strain evidence="1">MA461A</strain>
    </source>
</reference>
<comment type="caution">
    <text evidence="1">The sequence shown here is derived from an EMBL/GenBank/DDBJ whole genome shotgun (WGS) entry which is preliminary data.</text>
</comment>
<gene>
    <name evidence="1" type="ORF">RPERSI_LOCUS30843</name>
</gene>